<dbReference type="UniPathway" id="UPA00115">
    <property type="reaction ID" value="UER00412"/>
</dbReference>
<dbReference type="FunFam" id="3.40.50.1360:FF:000001">
    <property type="entry name" value="Ribose-5-phosphate isomerase A"/>
    <property type="match status" value="1"/>
</dbReference>
<reference evidence="7" key="1">
    <citation type="submission" date="2020-11" db="EMBL/GenBank/DDBJ databases">
        <authorList>
            <person name="Tran Van P."/>
        </authorList>
    </citation>
    <scope>NUCLEOTIDE SEQUENCE</scope>
</reference>
<evidence type="ECO:0000256" key="4">
    <source>
        <dbReference type="ARBA" id="ARBA00011959"/>
    </source>
</evidence>
<proteinExistence type="inferred from homology"/>
<dbReference type="Gene3D" id="3.40.50.1360">
    <property type="match status" value="1"/>
</dbReference>
<dbReference type="PANTHER" id="PTHR11934:SF0">
    <property type="entry name" value="RIBOSE-5-PHOSPHATE ISOMERASE"/>
    <property type="match status" value="1"/>
</dbReference>
<dbReference type="EMBL" id="CAJPEX010000207">
    <property type="protein sequence ID" value="CAG0914272.1"/>
    <property type="molecule type" value="Genomic_DNA"/>
</dbReference>
<dbReference type="EC" id="5.3.1.6" evidence="4"/>
<dbReference type="GO" id="GO:0004751">
    <property type="term" value="F:ribose-5-phosphate isomerase activity"/>
    <property type="evidence" value="ECO:0007669"/>
    <property type="project" value="UniProtKB-EC"/>
</dbReference>
<comment type="pathway">
    <text evidence="2">Carbohydrate degradation; pentose phosphate pathway; D-ribose 5-phosphate from D-ribulose 5-phosphate (non-oxidative stage): step 1/1.</text>
</comment>
<evidence type="ECO:0000256" key="5">
    <source>
        <dbReference type="ARBA" id="ARBA00023235"/>
    </source>
</evidence>
<evidence type="ECO:0000313" key="8">
    <source>
        <dbReference type="Proteomes" id="UP000678499"/>
    </source>
</evidence>
<dbReference type="GO" id="GO:0009052">
    <property type="term" value="P:pentose-phosphate shunt, non-oxidative branch"/>
    <property type="evidence" value="ECO:0007669"/>
    <property type="project" value="InterPro"/>
</dbReference>
<protein>
    <recommendedName>
        <fullName evidence="4">ribose-5-phosphate isomerase</fullName>
        <ecNumber evidence="4">5.3.1.6</ecNumber>
    </recommendedName>
    <alternativeName>
        <fullName evidence="6">Phosphoriboisomerase</fullName>
    </alternativeName>
</protein>
<dbReference type="EMBL" id="OA882244">
    <property type="protein sequence ID" value="CAD7274120.1"/>
    <property type="molecule type" value="Genomic_DNA"/>
</dbReference>
<dbReference type="Gene3D" id="3.30.70.260">
    <property type="match status" value="1"/>
</dbReference>
<dbReference type="CDD" id="cd01398">
    <property type="entry name" value="RPI_A"/>
    <property type="match status" value="1"/>
</dbReference>
<dbReference type="SUPFAM" id="SSF100950">
    <property type="entry name" value="NagB/RpiA/CoA transferase-like"/>
    <property type="match status" value="1"/>
</dbReference>
<evidence type="ECO:0000256" key="3">
    <source>
        <dbReference type="ARBA" id="ARBA00008088"/>
    </source>
</evidence>
<dbReference type="InterPro" id="IPR004788">
    <property type="entry name" value="Ribose5P_isomerase_type_A"/>
</dbReference>
<dbReference type="GO" id="GO:0005737">
    <property type="term" value="C:cytoplasm"/>
    <property type="evidence" value="ECO:0007669"/>
    <property type="project" value="TreeGrafter"/>
</dbReference>
<name>A0A7R9G9J4_9CRUS</name>
<dbReference type="Proteomes" id="UP000678499">
    <property type="component" value="Unassembled WGS sequence"/>
</dbReference>
<evidence type="ECO:0000256" key="1">
    <source>
        <dbReference type="ARBA" id="ARBA00001713"/>
    </source>
</evidence>
<evidence type="ECO:0000256" key="2">
    <source>
        <dbReference type="ARBA" id="ARBA00004988"/>
    </source>
</evidence>
<dbReference type="SUPFAM" id="SSF75445">
    <property type="entry name" value="D-ribose-5-phosphate isomerase (RpiA), lid domain"/>
    <property type="match status" value="1"/>
</dbReference>
<evidence type="ECO:0000313" key="7">
    <source>
        <dbReference type="EMBL" id="CAD7274120.1"/>
    </source>
</evidence>
<sequence>MSQTTSFLQKEVAVGIGSGTTVVFAAAHLGQKAKEANVIVKCVPTSFQAQELIRNNGLVLSTLDETPMLDVTVDGADECDKKLNCIKGGGGCLTQEKIVAYFSKKMVVAADYSKCSDKLGTKWTNGLPIEVMPICWGPVKTRIVEQFGGEAALRLAVKKMVCFHFRFDYHSMEMLKKGPVVTDNGNFLLDWKFPMENDFDWDSMSIRLKMIPGSHPLFTIHCNSLRKLGFFVLSSGVIETGLFCNLVRKAYFGNTDGTVSVREF</sequence>
<dbReference type="Pfam" id="PF06026">
    <property type="entry name" value="Rib_5-P_isom_A"/>
    <property type="match status" value="1"/>
</dbReference>
<keyword evidence="8" id="KW-1185">Reference proteome</keyword>
<dbReference type="GO" id="GO:0006014">
    <property type="term" value="P:D-ribose metabolic process"/>
    <property type="evidence" value="ECO:0007669"/>
    <property type="project" value="TreeGrafter"/>
</dbReference>
<dbReference type="InterPro" id="IPR037171">
    <property type="entry name" value="NagB/RpiA_transferase-like"/>
</dbReference>
<comment type="similarity">
    <text evidence="3">Belongs to the ribose 5-phosphate isomerase family.</text>
</comment>
<dbReference type="AlphaFoldDB" id="A0A7R9G9J4"/>
<accession>A0A7R9G9J4</accession>
<keyword evidence="5" id="KW-0413">Isomerase</keyword>
<dbReference type="PANTHER" id="PTHR11934">
    <property type="entry name" value="RIBOSE-5-PHOSPHATE ISOMERASE"/>
    <property type="match status" value="1"/>
</dbReference>
<gene>
    <name evidence="7" type="ORF">NMOB1V02_LOCUS1975</name>
</gene>
<organism evidence="7">
    <name type="scientific">Notodromas monacha</name>
    <dbReference type="NCBI Taxonomy" id="399045"/>
    <lineage>
        <taxon>Eukaryota</taxon>
        <taxon>Metazoa</taxon>
        <taxon>Ecdysozoa</taxon>
        <taxon>Arthropoda</taxon>
        <taxon>Crustacea</taxon>
        <taxon>Oligostraca</taxon>
        <taxon>Ostracoda</taxon>
        <taxon>Podocopa</taxon>
        <taxon>Podocopida</taxon>
        <taxon>Cypridocopina</taxon>
        <taxon>Cypridoidea</taxon>
        <taxon>Cyprididae</taxon>
        <taxon>Notodromas</taxon>
    </lineage>
</organism>
<dbReference type="OrthoDB" id="9976382at2759"/>
<comment type="catalytic activity">
    <reaction evidence="1">
        <text>aldehydo-D-ribose 5-phosphate = D-ribulose 5-phosphate</text>
        <dbReference type="Rhea" id="RHEA:14657"/>
        <dbReference type="ChEBI" id="CHEBI:58121"/>
        <dbReference type="ChEBI" id="CHEBI:58273"/>
        <dbReference type="EC" id="5.3.1.6"/>
    </reaction>
</comment>
<evidence type="ECO:0000256" key="6">
    <source>
        <dbReference type="ARBA" id="ARBA00029734"/>
    </source>
</evidence>
<dbReference type="NCBIfam" id="TIGR00021">
    <property type="entry name" value="rpiA"/>
    <property type="match status" value="1"/>
</dbReference>